<gene>
    <name evidence="3" type="primary">LAT2</name>
</gene>
<reference evidence="3" key="2">
    <citation type="submission" date="2025-08" db="UniProtKB">
        <authorList>
            <consortium name="Ensembl"/>
        </authorList>
    </citation>
    <scope>IDENTIFICATION</scope>
</reference>
<keyword evidence="4" id="KW-1185">Reference proteome</keyword>
<feature type="compositionally biased region" description="Pro residues" evidence="1">
    <location>
        <begin position="250"/>
        <end position="259"/>
    </location>
</feature>
<dbReference type="GO" id="GO:0019722">
    <property type="term" value="P:calcium-mediated signaling"/>
    <property type="evidence" value="ECO:0007669"/>
    <property type="project" value="TreeGrafter"/>
</dbReference>
<name>A0A673U5C2_SURSU</name>
<sequence>MTHIAALQDAWLGVAMNMDAELLWTGAALLLLLGTVVSLCVRCSRPAVKKSEKIYQQRGLETNPQNFAVAQTYSLVRQNWPGPLLDTASDVAPTRKDKLLRFSPSLEDSASSRYLEDFSKGSRRGSNGGYILPITSDYYNWGQFQKPSEDDDDTNSYENVLICKPKDTESGDEESEDYQNSASIRQWRESRRGLGAEGATELRGLFTSAPKVTSLLLDPPRFLLGDALTSEDHPLGHRELAGKGQLQVDSPPPSRPPAGLPREPRAPAVTGCPRLGPRLSSWSRNPASHAKGKGPKRPSESEKPRPEKQDASFN</sequence>
<dbReference type="GO" id="GO:0050853">
    <property type="term" value="P:B cell receptor signaling pathway"/>
    <property type="evidence" value="ECO:0007669"/>
    <property type="project" value="TreeGrafter"/>
</dbReference>
<evidence type="ECO:0000313" key="4">
    <source>
        <dbReference type="Proteomes" id="UP000472268"/>
    </source>
</evidence>
<dbReference type="Proteomes" id="UP000472268">
    <property type="component" value="Chromosome 8"/>
</dbReference>
<dbReference type="GO" id="GO:0042113">
    <property type="term" value="P:B cell activation"/>
    <property type="evidence" value="ECO:0007669"/>
    <property type="project" value="InterPro"/>
</dbReference>
<evidence type="ECO:0000256" key="2">
    <source>
        <dbReference type="SAM" id="Phobius"/>
    </source>
</evidence>
<organism evidence="3 4">
    <name type="scientific">Suricata suricatta</name>
    <name type="common">Meerkat</name>
    <dbReference type="NCBI Taxonomy" id="37032"/>
    <lineage>
        <taxon>Eukaryota</taxon>
        <taxon>Metazoa</taxon>
        <taxon>Chordata</taxon>
        <taxon>Craniata</taxon>
        <taxon>Vertebrata</taxon>
        <taxon>Euteleostomi</taxon>
        <taxon>Mammalia</taxon>
        <taxon>Eutheria</taxon>
        <taxon>Laurasiatheria</taxon>
        <taxon>Carnivora</taxon>
        <taxon>Feliformia</taxon>
        <taxon>Herpestidae</taxon>
        <taxon>Suricata</taxon>
    </lineage>
</organism>
<reference evidence="3 4" key="1">
    <citation type="submission" date="2019-05" db="EMBL/GenBank/DDBJ databases">
        <title>A Chromosome-scale Meerkat (S. suricatta) Genome Assembly.</title>
        <authorList>
            <person name="Dudchenko O."/>
            <person name="Lieberman Aiden E."/>
            <person name="Tung J."/>
            <person name="Barreiro L.B."/>
            <person name="Clutton-Brock T.H."/>
        </authorList>
    </citation>
    <scope>NUCLEOTIDE SEQUENCE [LARGE SCALE GENOMIC DNA]</scope>
</reference>
<dbReference type="PANTHER" id="PTHR15646:SF5">
    <property type="entry name" value="LINKER FOR ACTIVATION OF T-CELLS FAMILY MEMBER 2"/>
    <property type="match status" value="1"/>
</dbReference>
<dbReference type="GO" id="GO:0005886">
    <property type="term" value="C:plasma membrane"/>
    <property type="evidence" value="ECO:0007669"/>
    <property type="project" value="TreeGrafter"/>
</dbReference>
<evidence type="ECO:0000313" key="3">
    <source>
        <dbReference type="Ensembl" id="ENSSSUP00005019449.1"/>
    </source>
</evidence>
<keyword evidence="2" id="KW-0812">Transmembrane</keyword>
<protein>
    <recommendedName>
        <fullName evidence="5">Linker for activation of T cells family member 2</fullName>
    </recommendedName>
</protein>
<keyword evidence="2" id="KW-1133">Transmembrane helix</keyword>
<dbReference type="InterPro" id="IPR031428">
    <property type="entry name" value="LAT2"/>
</dbReference>
<feature type="region of interest" description="Disordered" evidence="1">
    <location>
        <begin position="242"/>
        <end position="314"/>
    </location>
</feature>
<dbReference type="Ensembl" id="ENSSSUT00005022234.1">
    <property type="protein sequence ID" value="ENSSSUP00005019449.1"/>
    <property type="gene ID" value="ENSSSUG00005012518.1"/>
</dbReference>
<feature type="transmembrane region" description="Helical" evidence="2">
    <location>
        <begin position="22"/>
        <end position="41"/>
    </location>
</feature>
<evidence type="ECO:0008006" key="5">
    <source>
        <dbReference type="Google" id="ProtNLM"/>
    </source>
</evidence>
<evidence type="ECO:0000256" key="1">
    <source>
        <dbReference type="SAM" id="MobiDB-lite"/>
    </source>
</evidence>
<dbReference type="AlphaFoldDB" id="A0A673U5C2"/>
<dbReference type="Pfam" id="PF15703">
    <property type="entry name" value="LAT2"/>
    <property type="match status" value="1"/>
</dbReference>
<dbReference type="PANTHER" id="PTHR15646">
    <property type="entry name" value="LINKER FOR ACTIVATION OF T-CELLS FAMILY MEMBER 2"/>
    <property type="match status" value="1"/>
</dbReference>
<keyword evidence="2" id="KW-0472">Membrane</keyword>
<feature type="compositionally biased region" description="Basic and acidic residues" evidence="1">
    <location>
        <begin position="297"/>
        <end position="314"/>
    </location>
</feature>
<proteinExistence type="predicted"/>
<reference evidence="3" key="3">
    <citation type="submission" date="2025-09" db="UniProtKB">
        <authorList>
            <consortium name="Ensembl"/>
        </authorList>
    </citation>
    <scope>IDENTIFICATION</scope>
</reference>
<feature type="region of interest" description="Disordered" evidence="1">
    <location>
        <begin position="164"/>
        <end position="184"/>
    </location>
</feature>
<accession>A0A673U5C2</accession>